<dbReference type="EMBL" id="VEPZ02000897">
    <property type="protein sequence ID" value="KAE8712405.1"/>
    <property type="molecule type" value="Genomic_DNA"/>
</dbReference>
<dbReference type="OrthoDB" id="10071381at2759"/>
<evidence type="ECO:0000256" key="1">
    <source>
        <dbReference type="SAM" id="MobiDB-lite"/>
    </source>
</evidence>
<evidence type="ECO:0000313" key="3">
    <source>
        <dbReference type="EMBL" id="KAE8712405.1"/>
    </source>
</evidence>
<feature type="region of interest" description="Disordered" evidence="1">
    <location>
        <begin position="17"/>
        <end position="60"/>
    </location>
</feature>
<sequence length="189" mass="20714">MTPVEINQMVRSGNCADAVRSRGSSVSGDGTSLGSLEVNTERVGSKKKNVRSTSRNDSGMDTVHEHEAFCEADADYKLTRPGRNNWAADPDFIVVTQLARETPADNPAPEIMTENIKTYMKIHFEKLGAPKVESLKNLAAGLSRKGAALLFYWTCVHASEGCLKVKQEVPFGNIILITNKSEERAMGRE</sequence>
<proteinExistence type="predicted"/>
<gene>
    <name evidence="3" type="ORF">F3Y22_tig00110257pilonHSYRG00096</name>
</gene>
<evidence type="ECO:0000313" key="4">
    <source>
        <dbReference type="Proteomes" id="UP000436088"/>
    </source>
</evidence>
<dbReference type="Gene3D" id="1.10.10.580">
    <property type="entry name" value="Structural maintenance of chromosome 1. Chain E"/>
    <property type="match status" value="1"/>
</dbReference>
<evidence type="ECO:0000259" key="2">
    <source>
        <dbReference type="Pfam" id="PF04824"/>
    </source>
</evidence>
<dbReference type="SUPFAM" id="SSF46785">
    <property type="entry name" value="Winged helix' DNA-binding domain"/>
    <property type="match status" value="1"/>
</dbReference>
<dbReference type="GO" id="GO:0051754">
    <property type="term" value="P:meiotic sister chromatid cohesion, centromeric"/>
    <property type="evidence" value="ECO:0007669"/>
    <property type="project" value="TreeGrafter"/>
</dbReference>
<dbReference type="Proteomes" id="UP000436088">
    <property type="component" value="Unassembled WGS sequence"/>
</dbReference>
<accession>A0A6A3BA73</accession>
<name>A0A6A3BA73_HIBSY</name>
<dbReference type="InterPro" id="IPR006909">
    <property type="entry name" value="Rad21/Rec8_C_eu"/>
</dbReference>
<keyword evidence="4" id="KW-1185">Reference proteome</keyword>
<dbReference type="Pfam" id="PF04824">
    <property type="entry name" value="Rad21_Rec8"/>
    <property type="match status" value="1"/>
</dbReference>
<comment type="caution">
    <text evidence="3">The sequence shown here is derived from an EMBL/GenBank/DDBJ whole genome shotgun (WGS) entry which is preliminary data.</text>
</comment>
<reference evidence="3" key="1">
    <citation type="submission" date="2019-09" db="EMBL/GenBank/DDBJ databases">
        <title>Draft genome information of white flower Hibiscus syriacus.</title>
        <authorList>
            <person name="Kim Y.-M."/>
        </authorList>
    </citation>
    <scope>NUCLEOTIDE SEQUENCE [LARGE SCALE GENOMIC DNA]</scope>
    <source>
        <strain evidence="3">YM2019G1</strain>
    </source>
</reference>
<dbReference type="InterPro" id="IPR023093">
    <property type="entry name" value="ScpA-like_C"/>
</dbReference>
<dbReference type="InterPro" id="IPR039781">
    <property type="entry name" value="Rad21/Rec8-like"/>
</dbReference>
<dbReference type="GO" id="GO:0003682">
    <property type="term" value="F:chromatin binding"/>
    <property type="evidence" value="ECO:0007669"/>
    <property type="project" value="TreeGrafter"/>
</dbReference>
<dbReference type="GO" id="GO:0008278">
    <property type="term" value="C:cohesin complex"/>
    <property type="evidence" value="ECO:0007669"/>
    <property type="project" value="InterPro"/>
</dbReference>
<protein>
    <recommendedName>
        <fullName evidence="2">Rad21/Rec8-like protein C-terminal eukaryotic domain-containing protein</fullName>
    </recommendedName>
</protein>
<organism evidence="3 4">
    <name type="scientific">Hibiscus syriacus</name>
    <name type="common">Rose of Sharon</name>
    <dbReference type="NCBI Taxonomy" id="106335"/>
    <lineage>
        <taxon>Eukaryota</taxon>
        <taxon>Viridiplantae</taxon>
        <taxon>Streptophyta</taxon>
        <taxon>Embryophyta</taxon>
        <taxon>Tracheophyta</taxon>
        <taxon>Spermatophyta</taxon>
        <taxon>Magnoliopsida</taxon>
        <taxon>eudicotyledons</taxon>
        <taxon>Gunneridae</taxon>
        <taxon>Pentapetalae</taxon>
        <taxon>rosids</taxon>
        <taxon>malvids</taxon>
        <taxon>Malvales</taxon>
        <taxon>Malvaceae</taxon>
        <taxon>Malvoideae</taxon>
        <taxon>Hibiscus</taxon>
    </lineage>
</organism>
<dbReference type="AlphaFoldDB" id="A0A6A3BA73"/>
<dbReference type="InterPro" id="IPR036390">
    <property type="entry name" value="WH_DNA-bd_sf"/>
</dbReference>
<feature type="compositionally biased region" description="Low complexity" evidence="1">
    <location>
        <begin position="17"/>
        <end position="29"/>
    </location>
</feature>
<dbReference type="PANTHER" id="PTHR12585:SF64">
    <property type="entry name" value="SISTER CHROMATID COHESION 1 PROTEIN 1"/>
    <property type="match status" value="1"/>
</dbReference>
<dbReference type="PANTHER" id="PTHR12585">
    <property type="entry name" value="SCC1 / RAD21 FAMILY MEMBER"/>
    <property type="match status" value="1"/>
</dbReference>
<feature type="domain" description="Rad21/Rec8-like protein C-terminal eukaryotic" evidence="2">
    <location>
        <begin position="130"/>
        <end position="176"/>
    </location>
</feature>